<gene>
    <name evidence="1" type="ORF">PCON_11912</name>
</gene>
<dbReference type="Proteomes" id="UP000018144">
    <property type="component" value="Unassembled WGS sequence"/>
</dbReference>
<organism evidence="1 2">
    <name type="scientific">Pyronema omphalodes (strain CBS 100304)</name>
    <name type="common">Pyronema confluens</name>
    <dbReference type="NCBI Taxonomy" id="1076935"/>
    <lineage>
        <taxon>Eukaryota</taxon>
        <taxon>Fungi</taxon>
        <taxon>Dikarya</taxon>
        <taxon>Ascomycota</taxon>
        <taxon>Pezizomycotina</taxon>
        <taxon>Pezizomycetes</taxon>
        <taxon>Pezizales</taxon>
        <taxon>Pyronemataceae</taxon>
        <taxon>Pyronema</taxon>
    </lineage>
</organism>
<name>U4LD39_PYROM</name>
<dbReference type="EMBL" id="HF935697">
    <property type="protein sequence ID" value="CCX12318.1"/>
    <property type="molecule type" value="Genomic_DNA"/>
</dbReference>
<keyword evidence="2" id="KW-1185">Reference proteome</keyword>
<proteinExistence type="predicted"/>
<evidence type="ECO:0000313" key="1">
    <source>
        <dbReference type="EMBL" id="CCX12318.1"/>
    </source>
</evidence>
<evidence type="ECO:0000313" key="2">
    <source>
        <dbReference type="Proteomes" id="UP000018144"/>
    </source>
</evidence>
<dbReference type="AlphaFoldDB" id="U4LD39"/>
<sequence>MLNKVSGCPSSSIRLLASNTLTSSPSAFTRRYWQLYIDARSSM</sequence>
<protein>
    <submittedName>
        <fullName evidence="1">Uncharacterized protein</fullName>
    </submittedName>
</protein>
<accession>U4LD39</accession>
<reference evidence="1 2" key="1">
    <citation type="journal article" date="2013" name="PLoS Genet.">
        <title>The genome and development-dependent transcriptomes of Pyronema confluens: a window into fungal evolution.</title>
        <authorList>
            <person name="Traeger S."/>
            <person name="Altegoer F."/>
            <person name="Freitag M."/>
            <person name="Gabaldon T."/>
            <person name="Kempken F."/>
            <person name="Kumar A."/>
            <person name="Marcet-Houben M."/>
            <person name="Poggeler S."/>
            <person name="Stajich J.E."/>
            <person name="Nowrousian M."/>
        </authorList>
    </citation>
    <scope>NUCLEOTIDE SEQUENCE [LARGE SCALE GENOMIC DNA]</scope>
    <source>
        <strain evidence="2">CBS 100304</strain>
        <tissue evidence="1">Vegetative mycelium</tissue>
    </source>
</reference>